<dbReference type="InParanoid" id="F8Q670"/>
<dbReference type="Gene3D" id="1.25.10.10">
    <property type="entry name" value="Leucine-rich Repeat Variant"/>
    <property type="match status" value="1"/>
</dbReference>
<dbReference type="Proteomes" id="UP000008063">
    <property type="component" value="Unassembled WGS sequence"/>
</dbReference>
<protein>
    <recommendedName>
        <fullName evidence="2">Protein kinase domain-containing protein</fullName>
    </recommendedName>
</protein>
<dbReference type="OrthoDB" id="79687at2759"/>
<dbReference type="GO" id="GO:0004672">
    <property type="term" value="F:protein kinase activity"/>
    <property type="evidence" value="ECO:0007669"/>
    <property type="project" value="InterPro"/>
</dbReference>
<dbReference type="Pfam" id="PF00069">
    <property type="entry name" value="Pkinase"/>
    <property type="match status" value="1"/>
</dbReference>
<name>F8Q670_SERL3</name>
<dbReference type="PANTHER" id="PTHR12984:SF6">
    <property type="entry name" value="SCY1-LIKE PROTEIN 2"/>
    <property type="match status" value="1"/>
</dbReference>
<dbReference type="FunCoup" id="F8Q670">
    <property type="interactions" value="549"/>
</dbReference>
<accession>F8Q670</accession>
<feature type="compositionally biased region" description="Polar residues" evidence="1">
    <location>
        <begin position="615"/>
        <end position="625"/>
    </location>
</feature>
<feature type="domain" description="Protein kinase" evidence="2">
    <location>
        <begin position="14"/>
        <end position="323"/>
    </location>
</feature>
<proteinExistence type="predicted"/>
<dbReference type="InterPro" id="IPR000719">
    <property type="entry name" value="Prot_kinase_dom"/>
</dbReference>
<feature type="region of interest" description="Disordered" evidence="1">
    <location>
        <begin position="600"/>
        <end position="625"/>
    </location>
</feature>
<dbReference type="Gene3D" id="1.10.510.10">
    <property type="entry name" value="Transferase(Phosphotransferase) domain 1"/>
    <property type="match status" value="1"/>
</dbReference>
<dbReference type="InterPro" id="IPR051177">
    <property type="entry name" value="CIK-Related_Protein"/>
</dbReference>
<dbReference type="HOGENOM" id="CLU_008724_1_1_1"/>
<dbReference type="SMART" id="SM00220">
    <property type="entry name" value="S_TKc"/>
    <property type="match status" value="1"/>
</dbReference>
<dbReference type="InterPro" id="IPR016024">
    <property type="entry name" value="ARM-type_fold"/>
</dbReference>
<dbReference type="AlphaFoldDB" id="F8Q670"/>
<gene>
    <name evidence="3" type="ORF">SERLA73DRAFT_59688</name>
</gene>
<feature type="region of interest" description="Disordered" evidence="1">
    <location>
        <begin position="698"/>
        <end position="739"/>
    </location>
</feature>
<feature type="compositionally biased region" description="Polar residues" evidence="1">
    <location>
        <begin position="794"/>
        <end position="805"/>
    </location>
</feature>
<dbReference type="SUPFAM" id="SSF56112">
    <property type="entry name" value="Protein kinase-like (PK-like)"/>
    <property type="match status" value="1"/>
</dbReference>
<dbReference type="InterPro" id="IPR011989">
    <property type="entry name" value="ARM-like"/>
</dbReference>
<dbReference type="OMA" id="MAHKCIP"/>
<evidence type="ECO:0000313" key="4">
    <source>
        <dbReference type="Proteomes" id="UP000008063"/>
    </source>
</evidence>
<evidence type="ECO:0000259" key="2">
    <source>
        <dbReference type="PROSITE" id="PS50011"/>
    </source>
</evidence>
<feature type="region of interest" description="Disordered" evidence="1">
    <location>
        <begin position="640"/>
        <end position="659"/>
    </location>
</feature>
<feature type="compositionally biased region" description="Polar residues" evidence="1">
    <location>
        <begin position="641"/>
        <end position="653"/>
    </location>
</feature>
<feature type="compositionally biased region" description="Basic and acidic residues" evidence="1">
    <location>
        <begin position="840"/>
        <end position="852"/>
    </location>
</feature>
<dbReference type="STRING" id="936435.F8Q670"/>
<keyword evidence="4" id="KW-1185">Reference proteome</keyword>
<reference evidence="4" key="1">
    <citation type="journal article" date="2011" name="Science">
        <title>The plant cell wall-decomposing machinery underlies the functional diversity of forest fungi.</title>
        <authorList>
            <person name="Eastwood D.C."/>
            <person name="Floudas D."/>
            <person name="Binder M."/>
            <person name="Majcherczyk A."/>
            <person name="Schneider P."/>
            <person name="Aerts A."/>
            <person name="Asiegbu F.O."/>
            <person name="Baker S.E."/>
            <person name="Barry K."/>
            <person name="Bendiksby M."/>
            <person name="Blumentritt M."/>
            <person name="Coutinho P.M."/>
            <person name="Cullen D."/>
            <person name="de Vries R.P."/>
            <person name="Gathman A."/>
            <person name="Goodell B."/>
            <person name="Henrissat B."/>
            <person name="Ihrmark K."/>
            <person name="Kauserud H."/>
            <person name="Kohler A."/>
            <person name="LaButti K."/>
            <person name="Lapidus A."/>
            <person name="Lavin J.L."/>
            <person name="Lee Y.-H."/>
            <person name="Lindquist E."/>
            <person name="Lilly W."/>
            <person name="Lucas S."/>
            <person name="Morin E."/>
            <person name="Murat C."/>
            <person name="Oguiza J.A."/>
            <person name="Park J."/>
            <person name="Pisabarro A.G."/>
            <person name="Riley R."/>
            <person name="Rosling A."/>
            <person name="Salamov A."/>
            <person name="Schmidt O."/>
            <person name="Schmutz J."/>
            <person name="Skrede I."/>
            <person name="Stenlid J."/>
            <person name="Wiebenga A."/>
            <person name="Xie X."/>
            <person name="Kuees U."/>
            <person name="Hibbett D.S."/>
            <person name="Hoffmeister D."/>
            <person name="Hoegberg N."/>
            <person name="Martin F."/>
            <person name="Grigoriev I.V."/>
            <person name="Watkinson S.C."/>
        </authorList>
    </citation>
    <scope>NUCLEOTIDE SEQUENCE [LARGE SCALE GENOMIC DNA]</scope>
    <source>
        <strain evidence="4">strain S7.3</strain>
    </source>
</reference>
<organism evidence="4">
    <name type="scientific">Serpula lacrymans var. lacrymans (strain S7.3)</name>
    <name type="common">Dry rot fungus</name>
    <dbReference type="NCBI Taxonomy" id="936435"/>
    <lineage>
        <taxon>Eukaryota</taxon>
        <taxon>Fungi</taxon>
        <taxon>Dikarya</taxon>
        <taxon>Basidiomycota</taxon>
        <taxon>Agaricomycotina</taxon>
        <taxon>Agaricomycetes</taxon>
        <taxon>Agaricomycetidae</taxon>
        <taxon>Boletales</taxon>
        <taxon>Coniophorineae</taxon>
        <taxon>Serpulaceae</taxon>
        <taxon>Serpula</taxon>
    </lineage>
</organism>
<evidence type="ECO:0000256" key="1">
    <source>
        <dbReference type="SAM" id="MobiDB-lite"/>
    </source>
</evidence>
<sequence length="852" mass="93101">MFAAATSFFARTAISQSYNIGTTSNGSRSSTPGPSGSSSPLPMAGLPSVNVGLWRVQVATHKVTNKRVSVWSFDKRGPDMDRLSPLAKERTLEVLKAEGAALGKLRHPSILEMVEPLEETRNELIFATEPVLSSLDLSIPRGSRHHPIVELDEIEIQKGMLQICKGLSFLHSSARLIHSNLKPECVIINDAGDWKISGLGLTISLTGADDKPTRWEFPTFDGRMPSYVQRSFDYIAPEYALDEVLVTASDMYSLGCLIYAVHCKGSPPFTNHGSLGGLRENAGKAVPGMDGLDNDLQALLRSLITRGSQARPTPTTLPSHPFFSSLPISTLNFLDRSNFTSKSREEKISFMRGLTSVLDKFSEGLRTRKILPSLLEEMKDTHLLPYILPNVFAISNILSANQFASLVLPSLKPLFTIKDPPQNMLTLLENLHLLQNKTEKGVFREQVLPLVYNALESEHAVVQERALTVVPDLCESIDYAEVSGVLFPRVALVFTKTKVLTVKVATLMTFLAMVKTLDQTNLTQKLVPLLSKIRTKEPAVMMATLSVQEAMGFKVDREAVATLVLPQLWMMSMGPLLNVDQFQRFMGVIRKLSERVEKEHNQFLRDSQRLEDRSSTAANGAVSPSFNTGLDFESLVGRGTGTSVKSDSPSENAQGWDDDVWGSIFNDTAKPIQARLFRAPMIQGPPVTATPATLQLQPHTQSLPSSPRLPNSSPMARPSRLGARPLTSTSFDVSPSSALQPETLNIAPKVQPMQPHRLASSSYATTVQKPNYNISLSTISQSPISSALSTSQSDNSGLQPTHSGFSLSTPPLLASPPSFNGLLAPSSAPQPAWSKVSKPLTKDDWGDFDPLR</sequence>
<dbReference type="InterPro" id="IPR011009">
    <property type="entry name" value="Kinase-like_dom_sf"/>
</dbReference>
<dbReference type="CDD" id="cd14011">
    <property type="entry name" value="PK_SCY1_like"/>
    <property type="match status" value="1"/>
</dbReference>
<feature type="compositionally biased region" description="Low complexity" evidence="1">
    <location>
        <begin position="702"/>
        <end position="714"/>
    </location>
</feature>
<dbReference type="Gene3D" id="3.30.200.20">
    <property type="entry name" value="Phosphorylase Kinase, domain 1"/>
    <property type="match status" value="1"/>
</dbReference>
<dbReference type="EMBL" id="GL945484">
    <property type="protein sequence ID" value="EGN96108.1"/>
    <property type="molecule type" value="Genomic_DNA"/>
</dbReference>
<feature type="compositionally biased region" description="Polar residues" evidence="1">
    <location>
        <begin position="726"/>
        <end position="739"/>
    </location>
</feature>
<feature type="region of interest" description="Disordered" evidence="1">
    <location>
        <begin position="20"/>
        <end position="42"/>
    </location>
</feature>
<evidence type="ECO:0000313" key="3">
    <source>
        <dbReference type="EMBL" id="EGN96108.1"/>
    </source>
</evidence>
<feature type="compositionally biased region" description="Low complexity" evidence="1">
    <location>
        <begin position="806"/>
        <end position="818"/>
    </location>
</feature>
<dbReference type="PANTHER" id="PTHR12984">
    <property type="entry name" value="SCY1-RELATED S/T PROTEIN KINASE-LIKE"/>
    <property type="match status" value="1"/>
</dbReference>
<dbReference type="PROSITE" id="PS50011">
    <property type="entry name" value="PROTEIN_KINASE_DOM"/>
    <property type="match status" value="1"/>
</dbReference>
<dbReference type="SUPFAM" id="SSF48371">
    <property type="entry name" value="ARM repeat"/>
    <property type="match status" value="1"/>
</dbReference>
<feature type="region of interest" description="Disordered" evidence="1">
    <location>
        <begin position="786"/>
        <end position="852"/>
    </location>
</feature>
<feature type="compositionally biased region" description="Basic and acidic residues" evidence="1">
    <location>
        <begin position="600"/>
        <end position="614"/>
    </location>
</feature>
<dbReference type="GO" id="GO:0005524">
    <property type="term" value="F:ATP binding"/>
    <property type="evidence" value="ECO:0007669"/>
    <property type="project" value="InterPro"/>
</dbReference>
<feature type="compositionally biased region" description="Low complexity" evidence="1">
    <location>
        <begin position="21"/>
        <end position="42"/>
    </location>
</feature>